<dbReference type="GO" id="GO:0006805">
    <property type="term" value="P:xenobiotic metabolic process"/>
    <property type="evidence" value="ECO:0007669"/>
    <property type="project" value="TreeGrafter"/>
</dbReference>
<dbReference type="AlphaFoldDB" id="A0A6P5JPL8"/>
<keyword evidence="6" id="KW-0349">Heme</keyword>
<feature type="transmembrane region" description="Helical" evidence="14">
    <location>
        <begin position="6"/>
        <end position="24"/>
    </location>
</feature>
<dbReference type="KEGG" id="pcw:110204332"/>
<keyword evidence="15" id="KW-1185">Reference proteome</keyword>
<evidence type="ECO:0000256" key="2">
    <source>
        <dbReference type="ARBA" id="ARBA00004524"/>
    </source>
</evidence>
<dbReference type="PRINTS" id="PR00463">
    <property type="entry name" value="EP450I"/>
</dbReference>
<evidence type="ECO:0000256" key="1">
    <source>
        <dbReference type="ARBA" id="ARBA00001971"/>
    </source>
</evidence>
<evidence type="ECO:0000256" key="4">
    <source>
        <dbReference type="ARBA" id="ARBA00010617"/>
    </source>
</evidence>
<name>A0A6P5JPL8_PHACI</name>
<dbReference type="InterPro" id="IPR001128">
    <property type="entry name" value="Cyt_P450"/>
</dbReference>
<keyword evidence="14" id="KW-0812">Transmembrane</keyword>
<dbReference type="PANTHER" id="PTHR24300">
    <property type="entry name" value="CYTOCHROME P450 508A4-RELATED"/>
    <property type="match status" value="1"/>
</dbReference>
<dbReference type="GeneID" id="110204332"/>
<keyword evidence="10" id="KW-0560">Oxidoreductase</keyword>
<dbReference type="Pfam" id="PF00067">
    <property type="entry name" value="p450"/>
    <property type="match status" value="1"/>
</dbReference>
<keyword evidence="8" id="KW-0256">Endoplasmic reticulum</keyword>
<evidence type="ECO:0000313" key="16">
    <source>
        <dbReference type="RefSeq" id="XP_020836227.1"/>
    </source>
</evidence>
<evidence type="ECO:0000256" key="10">
    <source>
        <dbReference type="ARBA" id="ARBA00023002"/>
    </source>
</evidence>
<evidence type="ECO:0000256" key="14">
    <source>
        <dbReference type="SAM" id="Phobius"/>
    </source>
</evidence>
<dbReference type="InterPro" id="IPR036396">
    <property type="entry name" value="Cyt_P450_sf"/>
</dbReference>
<keyword evidence="7" id="KW-0479">Metal-binding</keyword>
<dbReference type="GO" id="GO:0020037">
    <property type="term" value="F:heme binding"/>
    <property type="evidence" value="ECO:0007669"/>
    <property type="project" value="InterPro"/>
</dbReference>
<comment type="cofactor">
    <cofactor evidence="1">
        <name>heme</name>
        <dbReference type="ChEBI" id="CHEBI:30413"/>
    </cofactor>
</comment>
<evidence type="ECO:0000256" key="13">
    <source>
        <dbReference type="ARBA" id="ARBA00023136"/>
    </source>
</evidence>
<accession>A0A6P5JPL8</accession>
<evidence type="ECO:0000313" key="15">
    <source>
        <dbReference type="Proteomes" id="UP000515140"/>
    </source>
</evidence>
<reference evidence="16" key="1">
    <citation type="submission" date="2025-08" db="UniProtKB">
        <authorList>
            <consortium name="RefSeq"/>
        </authorList>
    </citation>
    <scope>IDENTIFICATION</scope>
    <source>
        <tissue evidence="16">Spleen</tissue>
    </source>
</reference>
<dbReference type="Proteomes" id="UP000515140">
    <property type="component" value="Unplaced"/>
</dbReference>
<dbReference type="InParanoid" id="A0A6P5JPL8"/>
<evidence type="ECO:0000256" key="8">
    <source>
        <dbReference type="ARBA" id="ARBA00022824"/>
    </source>
</evidence>
<organism evidence="15 16">
    <name type="scientific">Phascolarctos cinereus</name>
    <name type="common">Koala</name>
    <dbReference type="NCBI Taxonomy" id="38626"/>
    <lineage>
        <taxon>Eukaryota</taxon>
        <taxon>Metazoa</taxon>
        <taxon>Chordata</taxon>
        <taxon>Craniata</taxon>
        <taxon>Vertebrata</taxon>
        <taxon>Euteleostomi</taxon>
        <taxon>Mammalia</taxon>
        <taxon>Metatheria</taxon>
        <taxon>Diprotodontia</taxon>
        <taxon>Phascolarctidae</taxon>
        <taxon>Phascolarctos</taxon>
    </lineage>
</organism>
<dbReference type="Gene3D" id="1.10.630.10">
    <property type="entry name" value="Cytochrome P450"/>
    <property type="match status" value="1"/>
</dbReference>
<evidence type="ECO:0000256" key="7">
    <source>
        <dbReference type="ARBA" id="ARBA00022723"/>
    </source>
</evidence>
<comment type="similarity">
    <text evidence="4">Belongs to the cytochrome P450 family.</text>
</comment>
<dbReference type="InterPro" id="IPR002401">
    <property type="entry name" value="Cyt_P450_E_grp-I"/>
</dbReference>
<sequence length="159" mass="17583">MDPSVAIALGLLLCMSCLFLILSWRKGFGRGKLPPGPIPLPIVGNMLQVDLKNIPQSLCKLGKQYGPVFTLQLGVEHVVVLYGYKAVKEALIDHGDKFADRAPVPLSKLVTDGVGIIASNGETWKQIRRFSLMTLRNLGWGRGASKSESKKWQRILWRS</sequence>
<evidence type="ECO:0000256" key="11">
    <source>
        <dbReference type="ARBA" id="ARBA00023004"/>
    </source>
</evidence>
<evidence type="ECO:0000256" key="12">
    <source>
        <dbReference type="ARBA" id="ARBA00023033"/>
    </source>
</evidence>
<dbReference type="GO" id="GO:0016712">
    <property type="term" value="F:oxidoreductase activity, acting on paired donors, with incorporation or reduction of molecular oxygen, reduced flavin or flavoprotein as one donor, and incorporation of one atom of oxygen"/>
    <property type="evidence" value="ECO:0007669"/>
    <property type="project" value="UniProtKB-EC"/>
</dbReference>
<evidence type="ECO:0000256" key="5">
    <source>
        <dbReference type="ARBA" id="ARBA00012109"/>
    </source>
</evidence>
<dbReference type="EC" id="1.14.14.1" evidence="5"/>
<keyword evidence="11" id="KW-0408">Iron</keyword>
<dbReference type="RefSeq" id="XP_020836227.1">
    <property type="nucleotide sequence ID" value="XM_020980568.1"/>
</dbReference>
<dbReference type="SUPFAM" id="SSF48264">
    <property type="entry name" value="Cytochrome P450"/>
    <property type="match status" value="1"/>
</dbReference>
<keyword evidence="12" id="KW-0503">Monooxygenase</keyword>
<dbReference type="InterPro" id="IPR050182">
    <property type="entry name" value="Cytochrome_P450_fam2"/>
</dbReference>
<keyword evidence="9" id="KW-0492">Microsome</keyword>
<dbReference type="GO" id="GO:0005506">
    <property type="term" value="F:iron ion binding"/>
    <property type="evidence" value="ECO:0007669"/>
    <property type="project" value="InterPro"/>
</dbReference>
<dbReference type="PANTHER" id="PTHR24300:SF400">
    <property type="entry name" value="CYTOCHROME P450 2C9"/>
    <property type="match status" value="1"/>
</dbReference>
<evidence type="ECO:0000256" key="6">
    <source>
        <dbReference type="ARBA" id="ARBA00022617"/>
    </source>
</evidence>
<comment type="subcellular location">
    <subcellularLocation>
        <location evidence="3">Endoplasmic reticulum membrane</location>
    </subcellularLocation>
    <subcellularLocation>
        <location evidence="2">Microsome membrane</location>
    </subcellularLocation>
</comment>
<gene>
    <name evidence="16" type="primary">LOC110204332</name>
</gene>
<protein>
    <recommendedName>
        <fullName evidence="5">unspecific monooxygenase</fullName>
        <ecNumber evidence="5">1.14.14.1</ecNumber>
    </recommendedName>
</protein>
<proteinExistence type="inferred from homology"/>
<dbReference type="GO" id="GO:0005789">
    <property type="term" value="C:endoplasmic reticulum membrane"/>
    <property type="evidence" value="ECO:0007669"/>
    <property type="project" value="UniProtKB-SubCell"/>
</dbReference>
<dbReference type="GO" id="GO:0006082">
    <property type="term" value="P:organic acid metabolic process"/>
    <property type="evidence" value="ECO:0007669"/>
    <property type="project" value="TreeGrafter"/>
</dbReference>
<evidence type="ECO:0000256" key="3">
    <source>
        <dbReference type="ARBA" id="ARBA00004586"/>
    </source>
</evidence>
<evidence type="ECO:0000256" key="9">
    <source>
        <dbReference type="ARBA" id="ARBA00022848"/>
    </source>
</evidence>
<keyword evidence="13 14" id="KW-0472">Membrane</keyword>
<keyword evidence="14" id="KW-1133">Transmembrane helix</keyword>